<organism evidence="13 14">
    <name type="scientific">Brevibacterium linens</name>
    <dbReference type="NCBI Taxonomy" id="1703"/>
    <lineage>
        <taxon>Bacteria</taxon>
        <taxon>Bacillati</taxon>
        <taxon>Actinomycetota</taxon>
        <taxon>Actinomycetes</taxon>
        <taxon>Micrococcales</taxon>
        <taxon>Brevibacteriaceae</taxon>
        <taxon>Brevibacterium</taxon>
    </lineage>
</organism>
<dbReference type="Proteomes" id="UP000075950">
    <property type="component" value="Chromosome"/>
</dbReference>
<evidence type="ECO:0000256" key="8">
    <source>
        <dbReference type="ARBA" id="ARBA00022631"/>
    </source>
</evidence>
<dbReference type="GO" id="GO:0006145">
    <property type="term" value="P:purine nucleobase catabolic process"/>
    <property type="evidence" value="ECO:0007669"/>
    <property type="project" value="TreeGrafter"/>
</dbReference>
<sequence>MSNDADFDLIIHAAKALLPEGIEPVTVGIRDGKIAEIARGGQDLGTTASAGVEVIEIGDDRVLLPGLVDSHVHVNDPGRAEWEGFASATRAAAAGGVTTIVDMPLNSLPPTVNVAALETKREVAAPKAFVDVGFWGGAIPGNTADLRPLHDAGVYGFKCFLEDSGVEEFPPLEPAEMTADMAEIATFDGMLIVHAEDHEVMTSAPKNSGPKFADFLATRPREAENVAIARVIDAARETGARAHILHLSSADALDQIAAAKAEGIKLTVETCPHYLVFTAEEIPDGATTHKCCPPIREESNREALWQGLIDGTIDCIVSDHSPSTAELKLLDTGDFGAAWGGISSLQLGLSLVWTEAAKRGIELAEVVRWMSAAPAAVARVAGKGTIAEGNDADFAVFAPDEEWTVRATELWHRNQISAYDTRTVRGRVTQTVLRGAPVDFETPAGRLLSAR</sequence>
<comment type="similarity">
    <text evidence="4">Belongs to the metallo-dependent hydrolases superfamily. DHOase family. Class I DHOase subfamily.</text>
</comment>
<dbReference type="RefSeq" id="WP_062861131.1">
    <property type="nucleotide sequence ID" value="NZ_CP014869.1"/>
</dbReference>
<keyword evidence="10" id="KW-0378">Hydrolase</keyword>
<feature type="domain" description="Amidohydrolase-related" evidence="12">
    <location>
        <begin position="62"/>
        <end position="436"/>
    </location>
</feature>
<keyword evidence="8" id="KW-0659">Purine metabolism</keyword>
<evidence type="ECO:0000256" key="11">
    <source>
        <dbReference type="ARBA" id="ARBA00022833"/>
    </source>
</evidence>
<dbReference type="InterPro" id="IPR017593">
    <property type="entry name" value="Allantoinase"/>
</dbReference>
<dbReference type="Pfam" id="PF01979">
    <property type="entry name" value="Amidohydro_1"/>
    <property type="match status" value="1"/>
</dbReference>
<dbReference type="SUPFAM" id="SSF51338">
    <property type="entry name" value="Composite domain of metallo-dependent hydrolases"/>
    <property type="match status" value="1"/>
</dbReference>
<evidence type="ECO:0000256" key="2">
    <source>
        <dbReference type="ARBA" id="ARBA00002368"/>
    </source>
</evidence>
<dbReference type="GO" id="GO:0008270">
    <property type="term" value="F:zinc ion binding"/>
    <property type="evidence" value="ECO:0007669"/>
    <property type="project" value="InterPro"/>
</dbReference>
<gene>
    <name evidence="13" type="ORF">A2T55_04460</name>
</gene>
<dbReference type="Gene3D" id="3.20.20.140">
    <property type="entry name" value="Metal-dependent hydrolases"/>
    <property type="match status" value="1"/>
</dbReference>
<evidence type="ECO:0000313" key="14">
    <source>
        <dbReference type="Proteomes" id="UP000075950"/>
    </source>
</evidence>
<dbReference type="PROSITE" id="PS00482">
    <property type="entry name" value="DIHYDROOROTASE_1"/>
    <property type="match status" value="1"/>
</dbReference>
<dbReference type="AlphaFoldDB" id="A0A142NK23"/>
<evidence type="ECO:0000256" key="10">
    <source>
        <dbReference type="ARBA" id="ARBA00022801"/>
    </source>
</evidence>
<dbReference type="EC" id="3.5.2.5" evidence="7"/>
<dbReference type="InterPro" id="IPR011059">
    <property type="entry name" value="Metal-dep_hydrolase_composite"/>
</dbReference>
<dbReference type="InterPro" id="IPR002195">
    <property type="entry name" value="Dihydroorotase_CS"/>
</dbReference>
<dbReference type="EMBL" id="CP014869">
    <property type="protein sequence ID" value="AMT93128.1"/>
    <property type="molecule type" value="Genomic_DNA"/>
</dbReference>
<dbReference type="FunFam" id="3.20.20.140:FF:000032">
    <property type="entry name" value="Allantoinase Dal1"/>
    <property type="match status" value="1"/>
</dbReference>
<accession>A0A142NK23</accession>
<proteinExistence type="inferred from homology"/>
<dbReference type="InterPro" id="IPR050138">
    <property type="entry name" value="DHOase/Allantoinase_Hydrolase"/>
</dbReference>
<comment type="pathway">
    <text evidence="3">Nitrogen metabolism; (S)-allantoin degradation; allantoate from (S)-allantoin: step 1/1.</text>
</comment>
<dbReference type="GO" id="GO:0000256">
    <property type="term" value="P:allantoin catabolic process"/>
    <property type="evidence" value="ECO:0007669"/>
    <property type="project" value="InterPro"/>
</dbReference>
<comment type="cofactor">
    <cofactor evidence="1">
        <name>Zn(2+)</name>
        <dbReference type="ChEBI" id="CHEBI:29105"/>
    </cofactor>
</comment>
<dbReference type="PANTHER" id="PTHR43668:SF2">
    <property type="entry name" value="ALLANTOINASE"/>
    <property type="match status" value="1"/>
</dbReference>
<protein>
    <recommendedName>
        <fullName evidence="7">allantoinase</fullName>
        <ecNumber evidence="7">3.5.2.5</ecNumber>
    </recommendedName>
</protein>
<dbReference type="SUPFAM" id="SSF51556">
    <property type="entry name" value="Metallo-dependent hydrolases"/>
    <property type="match status" value="1"/>
</dbReference>
<evidence type="ECO:0000256" key="4">
    <source>
        <dbReference type="ARBA" id="ARBA00010286"/>
    </source>
</evidence>
<reference evidence="14" key="1">
    <citation type="submission" date="2016-03" db="EMBL/GenBank/DDBJ databases">
        <authorList>
            <person name="Ploux O."/>
        </authorList>
    </citation>
    <scope>NUCLEOTIDE SEQUENCE [LARGE SCALE GENOMIC DNA]</scope>
    <source>
        <strain evidence="14">BS258</strain>
    </source>
</reference>
<comment type="subunit">
    <text evidence="6">Homotetramer.</text>
</comment>
<name>A0A142NK23_BRELN</name>
<dbReference type="GO" id="GO:0005737">
    <property type="term" value="C:cytoplasm"/>
    <property type="evidence" value="ECO:0007669"/>
    <property type="project" value="TreeGrafter"/>
</dbReference>
<comment type="similarity">
    <text evidence="5">Belongs to the metallo-dependent hydrolases superfamily. Allantoinase family.</text>
</comment>
<dbReference type="KEGG" id="bly:A2T55_04460"/>
<evidence type="ECO:0000256" key="7">
    <source>
        <dbReference type="ARBA" id="ARBA00012863"/>
    </source>
</evidence>
<dbReference type="NCBIfam" id="TIGR03178">
    <property type="entry name" value="allantoinase"/>
    <property type="match status" value="1"/>
</dbReference>
<evidence type="ECO:0000256" key="5">
    <source>
        <dbReference type="ARBA" id="ARBA00010368"/>
    </source>
</evidence>
<evidence type="ECO:0000313" key="13">
    <source>
        <dbReference type="EMBL" id="AMT93128.1"/>
    </source>
</evidence>
<evidence type="ECO:0000256" key="3">
    <source>
        <dbReference type="ARBA" id="ARBA00004968"/>
    </source>
</evidence>
<evidence type="ECO:0000256" key="9">
    <source>
        <dbReference type="ARBA" id="ARBA00022723"/>
    </source>
</evidence>
<dbReference type="GO" id="GO:0050897">
    <property type="term" value="F:cobalt ion binding"/>
    <property type="evidence" value="ECO:0007669"/>
    <property type="project" value="InterPro"/>
</dbReference>
<dbReference type="InterPro" id="IPR032466">
    <property type="entry name" value="Metal_Hydrolase"/>
</dbReference>
<comment type="function">
    <text evidence="2">Catalyzes the reversible cyclization of carbamoyl aspartate to dihydroorotate.</text>
</comment>
<dbReference type="PANTHER" id="PTHR43668">
    <property type="entry name" value="ALLANTOINASE"/>
    <property type="match status" value="1"/>
</dbReference>
<evidence type="ECO:0000256" key="6">
    <source>
        <dbReference type="ARBA" id="ARBA00011881"/>
    </source>
</evidence>
<dbReference type="GO" id="GO:0004038">
    <property type="term" value="F:allantoinase activity"/>
    <property type="evidence" value="ECO:0007669"/>
    <property type="project" value="UniProtKB-EC"/>
</dbReference>
<evidence type="ECO:0000259" key="12">
    <source>
        <dbReference type="Pfam" id="PF01979"/>
    </source>
</evidence>
<evidence type="ECO:0000256" key="1">
    <source>
        <dbReference type="ARBA" id="ARBA00001947"/>
    </source>
</evidence>
<keyword evidence="11" id="KW-0862">Zinc</keyword>
<dbReference type="InterPro" id="IPR006680">
    <property type="entry name" value="Amidohydro-rel"/>
</dbReference>
<keyword evidence="9" id="KW-0479">Metal-binding</keyword>